<dbReference type="Proteomes" id="UP000265560">
    <property type="component" value="Chromosome"/>
</dbReference>
<evidence type="ECO:0000259" key="2">
    <source>
        <dbReference type="Pfam" id="PF19657"/>
    </source>
</evidence>
<dbReference type="EMBL" id="CP032419">
    <property type="protein sequence ID" value="AYC35015.1"/>
    <property type="molecule type" value="Genomic_DNA"/>
</dbReference>
<proteinExistence type="predicted"/>
<feature type="chain" id="PRO_5017410087" description="DUF6160 domain-containing protein" evidence="1">
    <location>
        <begin position="19"/>
        <end position="783"/>
    </location>
</feature>
<feature type="signal peptide" evidence="1">
    <location>
        <begin position="1"/>
        <end position="18"/>
    </location>
</feature>
<keyword evidence="4" id="KW-1185">Reference proteome</keyword>
<dbReference type="OrthoDB" id="6731175at2"/>
<protein>
    <recommendedName>
        <fullName evidence="2">DUF6160 domain-containing protein</fullName>
    </recommendedName>
</protein>
<name>A0A385Z6Y8_9PSED</name>
<organism evidence="3 4">
    <name type="scientific">Pseudomonas cavernae</name>
    <dbReference type="NCBI Taxonomy" id="2320867"/>
    <lineage>
        <taxon>Bacteria</taxon>
        <taxon>Pseudomonadati</taxon>
        <taxon>Pseudomonadota</taxon>
        <taxon>Gammaproteobacteria</taxon>
        <taxon>Pseudomonadales</taxon>
        <taxon>Pseudomonadaceae</taxon>
        <taxon>Pseudomonas</taxon>
    </lineage>
</organism>
<evidence type="ECO:0000256" key="1">
    <source>
        <dbReference type="SAM" id="SignalP"/>
    </source>
</evidence>
<dbReference type="Pfam" id="PF19657">
    <property type="entry name" value="DUF6160"/>
    <property type="match status" value="1"/>
</dbReference>
<sequence>MRRTLLLLPLLFSPLLQAMQALDDESLSGVSGRDGISMETTGSGWSANSVSYSEDGQSLSLKGVSNRPQSGNATSTTKIDALANQLQIEHSASPQVLSVDNVEMAGSSKSFGAFKAFYTLGASLKLKGGGASGVSGFTVDASRLSLSDVTFYYRDNGLDLIVGGLSFDAYLNNVYADIVSGGSGQEVKLELGSSRFVGQLGSLRLDLAHSDPAGVAVTPNTPDTRDPNSNRSFGQLKLDLNLGGSLSLGGGGASGEGLRLRPNISIANSLFEYRDDGVLRAENFAGVLSSSAGLTLDLEQDAGGSYAKLAFADLRLNATLGGLIIGNPANQKLGSLAIDLNFQDQGARQNWLKLRPGGDPSSGLKGVSADLSWNMLNSSVSLTDNGNSLWFSGLRTHGTGLVSLDLTKNCAAAGPGCHPSVWGGADQGSYTGHFDGLRLGLNNVKGSYSFDGLRVGTPTAPLQGGTELLVLLGVFPAYDFTLNGQLTLQPGGSLGDGLRYNADFYVSEARAALTVDETGKGLWLAGTSYEMHFRGGSLDISSAGTDGKGGIELRKGTSWSKLDVADVRWGDRASGTSLGRIVLKSYEQGSTLALSSGGAGALCVGGSGSTGAACTASGGRWEDRGNEGVSVKLKSVLVRDSSGNPANSVATTDKRNQLIWETNRAKDGNGKDINGSGSQLVIDNFYTADGDVANPSKNDYGLQVDLSLDVASTKVKLKSGPNAGSNVSPDPLGFAVNGQVRFKEINVDRLQNVHPAGGATTAMYGIKAQNADIRANLTATPIN</sequence>
<dbReference type="RefSeq" id="WP_119895661.1">
    <property type="nucleotide sequence ID" value="NZ_CP032419.1"/>
</dbReference>
<dbReference type="KEGG" id="pcav:D3880_04595"/>
<keyword evidence="1" id="KW-0732">Signal</keyword>
<gene>
    <name evidence="3" type="ORF">D3880_04595</name>
</gene>
<reference evidence="4" key="1">
    <citation type="submission" date="2018-09" db="EMBL/GenBank/DDBJ databases">
        <authorList>
            <person name="Zhu H."/>
        </authorList>
    </citation>
    <scope>NUCLEOTIDE SEQUENCE [LARGE SCALE GENOMIC DNA]</scope>
    <source>
        <strain evidence="4">K2W31S-8</strain>
    </source>
</reference>
<accession>A0A385Z6Y8</accession>
<evidence type="ECO:0000313" key="3">
    <source>
        <dbReference type="EMBL" id="AYC35015.1"/>
    </source>
</evidence>
<feature type="domain" description="DUF6160" evidence="2">
    <location>
        <begin position="10"/>
        <end position="86"/>
    </location>
</feature>
<dbReference type="AlphaFoldDB" id="A0A385Z6Y8"/>
<dbReference type="InterPro" id="IPR046158">
    <property type="entry name" value="DUF6160"/>
</dbReference>
<evidence type="ECO:0000313" key="4">
    <source>
        <dbReference type="Proteomes" id="UP000265560"/>
    </source>
</evidence>